<organism evidence="2 3">
    <name type="scientific">Helianthus annuus</name>
    <name type="common">Common sunflower</name>
    <dbReference type="NCBI Taxonomy" id="4232"/>
    <lineage>
        <taxon>Eukaryota</taxon>
        <taxon>Viridiplantae</taxon>
        <taxon>Streptophyta</taxon>
        <taxon>Embryophyta</taxon>
        <taxon>Tracheophyta</taxon>
        <taxon>Spermatophyta</taxon>
        <taxon>Magnoliopsida</taxon>
        <taxon>eudicotyledons</taxon>
        <taxon>Gunneridae</taxon>
        <taxon>Pentapetalae</taxon>
        <taxon>asterids</taxon>
        <taxon>campanulids</taxon>
        <taxon>Asterales</taxon>
        <taxon>Asteraceae</taxon>
        <taxon>Asteroideae</taxon>
        <taxon>Heliantheae alliance</taxon>
        <taxon>Heliantheae</taxon>
        <taxon>Helianthus</taxon>
    </lineage>
</organism>
<sequence>MEGDERGPFSKAKRMSLKFASHERKNETAPMKWTEVRERGRERKKMITGRNVRSLGTPFGTILPIKKQ</sequence>
<reference evidence="2" key="2">
    <citation type="submission" date="2020-06" db="EMBL/GenBank/DDBJ databases">
        <title>Helianthus annuus Genome sequencing and assembly Release 2.</title>
        <authorList>
            <person name="Gouzy J."/>
            <person name="Langlade N."/>
            <person name="Munos S."/>
        </authorList>
    </citation>
    <scope>NUCLEOTIDE SEQUENCE</scope>
    <source>
        <tissue evidence="2">Leaves</tissue>
    </source>
</reference>
<dbReference type="EMBL" id="MNCJ02000331">
    <property type="protein sequence ID" value="KAF5760560.1"/>
    <property type="molecule type" value="Genomic_DNA"/>
</dbReference>
<dbReference type="Gramene" id="mRNA:HanXRQr2_Chr16g0754931">
    <property type="protein sequence ID" value="CDS:HanXRQr2_Chr16g0754931.1"/>
    <property type="gene ID" value="HanXRQr2_Chr16g0754931"/>
</dbReference>
<name>A0A9K3DRW3_HELAN</name>
<evidence type="ECO:0000313" key="2">
    <source>
        <dbReference type="EMBL" id="KAF5760560.1"/>
    </source>
</evidence>
<reference evidence="2" key="1">
    <citation type="journal article" date="2017" name="Nature">
        <title>The sunflower genome provides insights into oil metabolism, flowering and Asterid evolution.</title>
        <authorList>
            <person name="Badouin H."/>
            <person name="Gouzy J."/>
            <person name="Grassa C.J."/>
            <person name="Murat F."/>
            <person name="Staton S.E."/>
            <person name="Cottret L."/>
            <person name="Lelandais-Briere C."/>
            <person name="Owens G.L."/>
            <person name="Carrere S."/>
            <person name="Mayjonade B."/>
            <person name="Legrand L."/>
            <person name="Gill N."/>
            <person name="Kane N.C."/>
            <person name="Bowers J.E."/>
            <person name="Hubner S."/>
            <person name="Bellec A."/>
            <person name="Berard A."/>
            <person name="Berges H."/>
            <person name="Blanchet N."/>
            <person name="Boniface M.C."/>
            <person name="Brunel D."/>
            <person name="Catrice O."/>
            <person name="Chaidir N."/>
            <person name="Claudel C."/>
            <person name="Donnadieu C."/>
            <person name="Faraut T."/>
            <person name="Fievet G."/>
            <person name="Helmstetter N."/>
            <person name="King M."/>
            <person name="Knapp S.J."/>
            <person name="Lai Z."/>
            <person name="Le Paslier M.C."/>
            <person name="Lippi Y."/>
            <person name="Lorenzon L."/>
            <person name="Mandel J.R."/>
            <person name="Marage G."/>
            <person name="Marchand G."/>
            <person name="Marquand E."/>
            <person name="Bret-Mestries E."/>
            <person name="Morien E."/>
            <person name="Nambeesan S."/>
            <person name="Nguyen T."/>
            <person name="Pegot-Espagnet P."/>
            <person name="Pouilly N."/>
            <person name="Raftis F."/>
            <person name="Sallet E."/>
            <person name="Schiex T."/>
            <person name="Thomas J."/>
            <person name="Vandecasteele C."/>
            <person name="Vares D."/>
            <person name="Vear F."/>
            <person name="Vautrin S."/>
            <person name="Crespi M."/>
            <person name="Mangin B."/>
            <person name="Burke J.M."/>
            <person name="Salse J."/>
            <person name="Munos S."/>
            <person name="Vincourt P."/>
            <person name="Rieseberg L.H."/>
            <person name="Langlade N.B."/>
        </authorList>
    </citation>
    <scope>NUCLEOTIDE SEQUENCE</scope>
    <source>
        <tissue evidence="2">Leaves</tissue>
    </source>
</reference>
<dbReference type="AlphaFoldDB" id="A0A9K3DRW3"/>
<comment type="caution">
    <text evidence="2">The sequence shown here is derived from an EMBL/GenBank/DDBJ whole genome shotgun (WGS) entry which is preliminary data.</text>
</comment>
<dbReference type="Proteomes" id="UP000215914">
    <property type="component" value="Unassembled WGS sequence"/>
</dbReference>
<gene>
    <name evidence="2" type="ORF">HanXRQr2_Chr16g0754931</name>
</gene>
<evidence type="ECO:0000313" key="3">
    <source>
        <dbReference type="Proteomes" id="UP000215914"/>
    </source>
</evidence>
<protein>
    <submittedName>
        <fullName evidence="2">Uncharacterized protein</fullName>
    </submittedName>
</protein>
<proteinExistence type="predicted"/>
<keyword evidence="3" id="KW-1185">Reference proteome</keyword>
<feature type="region of interest" description="Disordered" evidence="1">
    <location>
        <begin position="18"/>
        <end position="42"/>
    </location>
</feature>
<accession>A0A9K3DRW3</accession>
<evidence type="ECO:0000256" key="1">
    <source>
        <dbReference type="SAM" id="MobiDB-lite"/>
    </source>
</evidence>